<feature type="transmembrane region" description="Helical" evidence="1">
    <location>
        <begin position="1039"/>
        <end position="1056"/>
    </location>
</feature>
<name>A0A650DE44_TETRO</name>
<feature type="transmembrane region" description="Helical" evidence="1">
    <location>
        <begin position="278"/>
        <end position="302"/>
    </location>
</feature>
<feature type="transmembrane region" description="Helical" evidence="1">
    <location>
        <begin position="923"/>
        <end position="950"/>
    </location>
</feature>
<feature type="transmembrane region" description="Helical" evidence="1">
    <location>
        <begin position="65"/>
        <end position="85"/>
    </location>
</feature>
<keyword evidence="2" id="KW-0496">Mitochondrion</keyword>
<feature type="transmembrane region" description="Helical" evidence="1">
    <location>
        <begin position="1003"/>
        <end position="1027"/>
    </location>
</feature>
<feature type="transmembrane region" description="Helical" evidence="1">
    <location>
        <begin position="885"/>
        <end position="902"/>
    </location>
</feature>
<evidence type="ECO:0000313" key="2">
    <source>
        <dbReference type="EMBL" id="QGS65277.1"/>
    </source>
</evidence>
<feature type="transmembrane region" description="Helical" evidence="1">
    <location>
        <begin position="846"/>
        <end position="865"/>
    </location>
</feature>
<accession>A0A650DE44</accession>
<feature type="transmembrane region" description="Helical" evidence="1">
    <location>
        <begin position="322"/>
        <end position="344"/>
    </location>
</feature>
<evidence type="ECO:0000256" key="1">
    <source>
        <dbReference type="SAM" id="Phobius"/>
    </source>
</evidence>
<feature type="transmembrane region" description="Helical" evidence="1">
    <location>
        <begin position="795"/>
        <end position="812"/>
    </location>
</feature>
<dbReference type="EMBL" id="MN025427">
    <property type="protein sequence ID" value="QGS65277.1"/>
    <property type="molecule type" value="Genomic_DNA"/>
</dbReference>
<keyword evidence="1" id="KW-0472">Membrane</keyword>
<proteinExistence type="predicted"/>
<feature type="transmembrane region" description="Helical" evidence="1">
    <location>
        <begin position="970"/>
        <end position="991"/>
    </location>
</feature>
<feature type="transmembrane region" description="Helical" evidence="1">
    <location>
        <begin position="420"/>
        <end position="438"/>
    </location>
</feature>
<gene>
    <name evidence="2" type="primary">ymf77</name>
</gene>
<keyword evidence="1" id="KW-1133">Transmembrane helix</keyword>
<feature type="transmembrane region" description="Helical" evidence="1">
    <location>
        <begin position="252"/>
        <end position="271"/>
    </location>
</feature>
<geneLocation type="mitochondrion" evidence="2"/>
<feature type="transmembrane region" description="Helical" evidence="1">
    <location>
        <begin position="764"/>
        <end position="788"/>
    </location>
</feature>
<feature type="transmembrane region" description="Helical" evidence="1">
    <location>
        <begin position="34"/>
        <end position="53"/>
    </location>
</feature>
<sequence length="1358" mass="167514">MGSWNWILTNYRALKQKNKLNPENKELSMYILKLYTFYFFYSTFFFSFYWHLLASLITSFYITKFIWTVAYTWFFIDYICAYIIMKEEHYIKKKYYIIAASIMDIFFLLEETYTNYRKSKTTQKNTNERLNFYKFIKNLYISLKTTPTIIINMFYKIIKLFLKIYSYFNIIYVTIVNYLYSKNYFNKTSKNLLCINFFFTKEQRFDSYYKTELQSYNKLKAVFKADWDFLLDRESYHYFLNNLKKFNFLENLITFLTNLPTNLIKWLWYFFKKTTKHILFYIIYMFYFYRSFLYICFNFLNFNIYFFYKYIIVFVKPYLAKLNHYIIICSIHAHNIIQYIYIYTKAKKKTNVIRLHKSLWFKYRLFFISKYLYLKILDLYNNFLYIKNYNIYIYILKNIIYIYIIIYNSVLFFLKKIKILTIYIYNINIYNKYILIYIKNNLKSYRIVIFYLKLIIIRLLDSREYYMVLNKNFYKKDIKKLFKKNNIKKQIPDYFKLYLKKIIIIIKKQVKTQCIKLLNTLNLLYEIPKLTKLLLMSKNKIIQNNHILNLNIVFVNLFIKKSPQLLNLNKFLEKNQNILLILLKIHNIYIYNLKIVELTTIKNKNIIQLNFIKNIKINITNYFINKKINIKNAKYFICNFKKLKKKLNLSNLTIRQPLMISLAPSTLINTLLSDVCLSITVFIKKNKKITKIIKLLLIKKYKFFKKYYTKTLILKKNIQKILHLLIDILHKKTAYIFLVFSYFLNKEVSNYIFTFSLNKQLHPIIDIIFLNKNILYVLSTIIGILIILSWSKKTHSFYGKYLWTMTVFPFFLETHKILYTKLLALNCLNLNTIDFVIMLKAINYNINITIIYYCSTILILAWFIYYCKKHEAFRHTHANFKSPRWYYIKYILILFIIEILRLKIIKHIHVYILYINLKYNTDIIIFNLFLKIINTSIIQFLLNFTVLYIYEINYFQYYYILQLMNITNLYIINFVIDVLMAIVTLYTVVVYCRKFVKMDWKFVAFPMVTFETLLKYIAYTYILIYTFTYSYTGINDGKLLWYGPQLFFVWFIYLDWRVHKIPKKTMAWYFKFIVDLWPQTAFSIWCQPLQLYNDQQKYLAMRLKFKNYKQAYQNKYNKSELWNKKITLAYQKDKEDTLFLYTAFAKTMSRKENMLREFNIFDYYGWQYDWTHNYKKINIFHWNLNWWDKPYMYFFDKLIYISNVKFFYFNFFPSVFKFSTKLNYITFCHSYIKFMDHIYTHWIINREDELDAIDSLDNKTNNINPWDETILNHGIFYRGRKYKKICREWKRNIHNQNEKIKWLKNLKKFKKFWLENSCGKVLVPLDFLSEYKKIGWKIFENKEMEEIILDWRPNFEEW</sequence>
<organism evidence="2">
    <name type="scientific">Tetrahymena rostrata</name>
    <dbReference type="NCBI Taxonomy" id="5909"/>
    <lineage>
        <taxon>Eukaryota</taxon>
        <taxon>Sar</taxon>
        <taxon>Alveolata</taxon>
        <taxon>Ciliophora</taxon>
        <taxon>Intramacronucleata</taxon>
        <taxon>Oligohymenophorea</taxon>
        <taxon>Hymenostomatida</taxon>
        <taxon>Tetrahymenina</taxon>
        <taxon>Tetrahymenidae</taxon>
        <taxon>Tetrahymena</taxon>
    </lineage>
</organism>
<protein>
    <submittedName>
        <fullName evidence="2">Ymf77</fullName>
    </submittedName>
</protein>
<keyword evidence="1" id="KW-0812">Transmembrane</keyword>
<feature type="transmembrane region" description="Helical" evidence="1">
    <location>
        <begin position="160"/>
        <end position="180"/>
    </location>
</feature>
<reference evidence="2" key="1">
    <citation type="submission" date="2019-06" db="EMBL/GenBank/DDBJ databases">
        <title>Mitochondrial genome of Tetrahymena rostrata TRAUS.</title>
        <authorList>
            <person name="Watt A.E."/>
            <person name="Billman-Jacobe H."/>
            <person name="Young N.D."/>
        </authorList>
    </citation>
    <scope>NUCLEOTIDE SEQUENCE</scope>
    <source>
        <strain evidence="2">TRAUS</strain>
    </source>
</reference>
<feature type="transmembrane region" description="Helical" evidence="1">
    <location>
        <begin position="391"/>
        <end position="413"/>
    </location>
</feature>
<feature type="transmembrane region" description="Helical" evidence="1">
    <location>
        <begin position="365"/>
        <end position="385"/>
    </location>
</feature>